<keyword evidence="2" id="KW-1185">Reference proteome</keyword>
<dbReference type="RefSeq" id="WP_023051846.1">
    <property type="nucleotide sequence ID" value="NZ_CP173065.2"/>
</dbReference>
<dbReference type="STRING" id="1319815.HMPREF0202_02314"/>
<evidence type="ECO:0000313" key="2">
    <source>
        <dbReference type="Proteomes" id="UP000017081"/>
    </source>
</evidence>
<dbReference type="GO" id="GO:0090313">
    <property type="term" value="P:regulation of protein targeting to membrane"/>
    <property type="evidence" value="ECO:0007669"/>
    <property type="project" value="TreeGrafter"/>
</dbReference>
<dbReference type="PANTHER" id="PTHR30441">
    <property type="entry name" value="DUF748 DOMAIN-CONTAINING PROTEIN"/>
    <property type="match status" value="1"/>
</dbReference>
<proteinExistence type="predicted"/>
<dbReference type="HOGENOM" id="CLU_004307_0_0_0"/>
<sequence length="1445" mass="162915">MRIFEKYKKLIIISLSIFIFLSGGLLIKYNLPKVVEIILKIAVGPTISSQEIKFPKFGEIDITDVVLSKGDDVIVKAPKVVITYSKESLKNFRLKEINVEKPWVHIERKGESVNIVDAFSSGTKGESTAKAGTAVPIDIITVKDGELLFRDTTYSREIKQELNNVNGYVSFNKITGIDLEFKGECQKEKYEYRFNNLNEPLDMNIVLKNIVVKPELIQYGYDDKEISGATGLFDMNLTIATSGLTGDAELKNGTVTYDGLSSKVENVNGKIDFRKDKIDVNFTYLLENNPGTFDVFYSEKSGVKVDFKFKDLPYSVTKSYKLLGDLNLPLDNLKFKNVDVQLSYEKSQGFKAEILYNGYPFVSSGVEISNLNGKVLFKDGILTLSGNSLNILASGLEYKKDLTYEVALDLNGEDLKFDVISNFINLNGEYKKKEEILNLYQDKKLVMSYNLKTQTLELLDLAGSNLLNNYDFFLKAQEKDKVINFEEISMINKDGQMVLQVVGELNRENLKYKFKMHTKNLREKSLLSNLNLDTKLDFIGEIAGERDKFILRGVVNDLKIENKDILLDAYANVSVINDNGIQANIQGELREGKYKKIKVQGIKIDSTFDNGKLTISDIRNGLFKVRGEVDILDKKLDLNYHITGLKSSEFEKSSVVLLLENVYGNISGTFEEFQADAQVKEAYLEMPNKALVSMSGDILYKDNTISTEKFKLNQSLASGKYNLKEKDGKFILNILEENLSKYYNFKALKYRVLSRVEGQISDGVIEASAGVNIDRVYLNGDILPNLTSTLKYLKNDKENILYIDNLDIFSLEGKRVLFSKGSVNLIEKTIEYNIPKQTLHLRDFQGVINVKDMSGSIGIESEVKGYLDNPQYNLKLYDGEYEIKGFNFDDISLELAGDKEILKINEILAYYEKNMIKGKGEYIISNQEYNFNIFSKNIDLSFLNAILSKDNLKDISGTANIDVQLSSDLKENSGYIDLIDFNATLPKALLNLNNLNMILKIDNERLTVNSLEGKLNDGEIKGKGYLKLPSLDEIKADDEFYKNLDYAFNITLKNMIYQLKDYFKIDLSTNLVYSENKVSGNVIINNGEITGILKEDKGLILTILNFIIDKTRAIIGESKRLGKDFEIKSGLNETPEFNIGVMIRDGININIPDISTFAQDVQGVLLGRFNIVGKNEKIGVVGELEIQKGSFVLGSEDFTVTRALLLADKKNGLISDFNPNLIFDVSSLTANGNVEISLQGELNSLRLNIVTNQGSESSSLKNLFDGSGEGNDKNVVALLFKTIIDSQISSTLLRPISRTIQNVFHISKFRIVSDVFNQEVLANSDDPKTQDPNVFGFGAYLEAENPIYKDKYFWILKLGIIDGTKYDIGGSDSESQSNEFSNSVNQLDFKVERRYKSGWSYGVGVAKLNDANMIDEKKKGKLNYYVDFKFERKYNSIKDIFSNKK</sequence>
<organism evidence="1 2">
    <name type="scientific">Cetobacterium somerae ATCC BAA-474</name>
    <dbReference type="NCBI Taxonomy" id="1319815"/>
    <lineage>
        <taxon>Bacteria</taxon>
        <taxon>Fusobacteriati</taxon>
        <taxon>Fusobacteriota</taxon>
        <taxon>Fusobacteriia</taxon>
        <taxon>Fusobacteriales</taxon>
        <taxon>Fusobacteriaceae</taxon>
        <taxon>Cetobacterium</taxon>
    </lineage>
</organism>
<dbReference type="Proteomes" id="UP000017081">
    <property type="component" value="Unassembled WGS sequence"/>
</dbReference>
<accession>U7VA25</accession>
<name>U7VA25_9FUSO</name>
<comment type="caution">
    <text evidence="1">The sequence shown here is derived from an EMBL/GenBank/DDBJ whole genome shotgun (WGS) entry which is preliminary data.</text>
</comment>
<dbReference type="PANTHER" id="PTHR30441:SF8">
    <property type="entry name" value="DUF748 DOMAIN-CONTAINING PROTEIN"/>
    <property type="match status" value="1"/>
</dbReference>
<dbReference type="GO" id="GO:0005886">
    <property type="term" value="C:plasma membrane"/>
    <property type="evidence" value="ECO:0007669"/>
    <property type="project" value="TreeGrafter"/>
</dbReference>
<dbReference type="EMBL" id="AXZF01000111">
    <property type="protein sequence ID" value="ERT67628.1"/>
    <property type="molecule type" value="Genomic_DNA"/>
</dbReference>
<protein>
    <submittedName>
        <fullName evidence="1">Uncharacterized protein</fullName>
    </submittedName>
</protein>
<reference evidence="1 2" key="1">
    <citation type="submission" date="2013-08" db="EMBL/GenBank/DDBJ databases">
        <authorList>
            <person name="Weinstock G."/>
            <person name="Sodergren E."/>
            <person name="Wylie T."/>
            <person name="Fulton L."/>
            <person name="Fulton R."/>
            <person name="Fronick C."/>
            <person name="O'Laughlin M."/>
            <person name="Godfrey J."/>
            <person name="Miner T."/>
            <person name="Herter B."/>
            <person name="Appelbaum E."/>
            <person name="Cordes M."/>
            <person name="Lek S."/>
            <person name="Wollam A."/>
            <person name="Pepin K.H."/>
            <person name="Palsikar V.B."/>
            <person name="Mitreva M."/>
            <person name="Wilson R.K."/>
        </authorList>
    </citation>
    <scope>NUCLEOTIDE SEQUENCE [LARGE SCALE GENOMIC DNA]</scope>
    <source>
        <strain evidence="1 2">ATCC BAA-474</strain>
    </source>
</reference>
<gene>
    <name evidence="1" type="ORF">HMPREF0202_02314</name>
</gene>
<dbReference type="InterPro" id="IPR052894">
    <property type="entry name" value="AsmA-related"/>
</dbReference>
<dbReference type="eggNOG" id="COG2911">
    <property type="taxonomic scope" value="Bacteria"/>
</dbReference>
<evidence type="ECO:0000313" key="1">
    <source>
        <dbReference type="EMBL" id="ERT67628.1"/>
    </source>
</evidence>